<reference evidence="2" key="1">
    <citation type="submission" date="2018-11" db="EMBL/GenBank/DDBJ databases">
        <authorList>
            <person name="Grassa J C."/>
        </authorList>
    </citation>
    <scope>NUCLEOTIDE SEQUENCE [LARGE SCALE GENOMIC DNA]</scope>
</reference>
<dbReference type="Gramene" id="evm.model.04.496">
    <property type="protein sequence ID" value="cds.evm.model.04.496"/>
    <property type="gene ID" value="evm.TU.04.496"/>
</dbReference>
<evidence type="ECO:0000313" key="2">
    <source>
        <dbReference type="EnsemblPlants" id="cds.evm.model.04.496"/>
    </source>
</evidence>
<evidence type="ECO:0000313" key="3">
    <source>
        <dbReference type="Proteomes" id="UP000596661"/>
    </source>
</evidence>
<name>A0A803PHN1_CANSA</name>
<dbReference type="EnsemblPlants" id="evm.model.04.496">
    <property type="protein sequence ID" value="cds.evm.model.04.496"/>
    <property type="gene ID" value="evm.TU.04.496"/>
</dbReference>
<evidence type="ECO:0000256" key="1">
    <source>
        <dbReference type="SAM" id="MobiDB-lite"/>
    </source>
</evidence>
<dbReference type="AlphaFoldDB" id="A0A803PHN1"/>
<feature type="compositionally biased region" description="Acidic residues" evidence="1">
    <location>
        <begin position="47"/>
        <end position="75"/>
    </location>
</feature>
<accession>A0A803PHN1</accession>
<organism evidence="2 3">
    <name type="scientific">Cannabis sativa</name>
    <name type="common">Hemp</name>
    <name type="synonym">Marijuana</name>
    <dbReference type="NCBI Taxonomy" id="3483"/>
    <lineage>
        <taxon>Eukaryota</taxon>
        <taxon>Viridiplantae</taxon>
        <taxon>Streptophyta</taxon>
        <taxon>Embryophyta</taxon>
        <taxon>Tracheophyta</taxon>
        <taxon>Spermatophyta</taxon>
        <taxon>Magnoliopsida</taxon>
        <taxon>eudicotyledons</taxon>
        <taxon>Gunneridae</taxon>
        <taxon>Pentapetalae</taxon>
        <taxon>rosids</taxon>
        <taxon>fabids</taxon>
        <taxon>Rosales</taxon>
        <taxon>Cannabaceae</taxon>
        <taxon>Cannabis</taxon>
    </lineage>
</organism>
<protein>
    <submittedName>
        <fullName evidence="2">Uncharacterized protein</fullName>
    </submittedName>
</protein>
<sequence length="115" mass="13253">MMDDMNPPTVHAKVDVVGDTSEVTSCPTKKTQHNEKYVDENPINEEGNSEEQDDDPEDDDLEGDGDNKEEEGYYYEPDPEVIRWLRNLLNQKEIGRTRRLLSSNERNFNQIGGHD</sequence>
<keyword evidence="3" id="KW-1185">Reference proteome</keyword>
<proteinExistence type="predicted"/>
<reference evidence="2" key="2">
    <citation type="submission" date="2021-03" db="UniProtKB">
        <authorList>
            <consortium name="EnsemblPlants"/>
        </authorList>
    </citation>
    <scope>IDENTIFICATION</scope>
</reference>
<dbReference type="EMBL" id="UZAU01000362">
    <property type="status" value="NOT_ANNOTATED_CDS"/>
    <property type="molecule type" value="Genomic_DNA"/>
</dbReference>
<feature type="region of interest" description="Disordered" evidence="1">
    <location>
        <begin position="1"/>
        <end position="75"/>
    </location>
</feature>
<dbReference type="Proteomes" id="UP000596661">
    <property type="component" value="Chromosome 4"/>
</dbReference>